<accession>A0A345IHM8</accession>
<evidence type="ECO:0000256" key="3">
    <source>
        <dbReference type="ARBA" id="ARBA00022989"/>
    </source>
</evidence>
<dbReference type="KEGG" id="dwu:DVJ83_08555"/>
<gene>
    <name evidence="7" type="ORF">DVJ83_08555</name>
</gene>
<feature type="transmembrane region" description="Helical" evidence="5">
    <location>
        <begin position="123"/>
        <end position="140"/>
    </location>
</feature>
<sequence>MKRAFSPVVEPVRPENRLRVTQGRFSSAIALLLMTLFALPLVIDPRIFLSFDDTYLVPRLYWLYGAVLPASLLVLFNWTTRWHGLRPWGIVLLGMLGWLTLGAVAHGGNWAQWWGNPDRADGVLMHVLYGLLAVAGWRWATQDSGWQFKLTLAVLLGGGLTALTSVLQQLHLMGVPNGNALTGVSATPFGGTLGNRGYMGGAMALMLPLGLWGLGQFKDLPRLLPWAIGANVLMAWALLGSNTRGAWLAGAGAVAMWWWLSRRQRPRGWKVSLLGGLALFATTAYAFSFSQSSTSNVREFGRGDAGITGSSGRKVLWNSALIGIQQKPLLGWGAGGLYRVMNTRSPEVLFQESGLQGQRISGFLNKRPEQAPLIQFRYPGGRPQFMPLNINKVHNEYLDYALTYGLPAAVLFVGLLMAGMWQSAWAAPGICGALVGYALYLMTWPDVIRFAPIAWFILGIALAQRCSPSDLHPPPHQHHQP</sequence>
<feature type="transmembrane region" description="Helical" evidence="5">
    <location>
        <begin position="197"/>
        <end position="214"/>
    </location>
</feature>
<dbReference type="PANTHER" id="PTHR37422">
    <property type="entry name" value="TEICHURONIC ACID BIOSYNTHESIS PROTEIN TUAE"/>
    <property type="match status" value="1"/>
</dbReference>
<feature type="transmembrane region" description="Helical" evidence="5">
    <location>
        <begin position="397"/>
        <end position="417"/>
    </location>
</feature>
<dbReference type="InterPro" id="IPR051533">
    <property type="entry name" value="WaaL-like"/>
</dbReference>
<evidence type="ECO:0000256" key="4">
    <source>
        <dbReference type="ARBA" id="ARBA00023136"/>
    </source>
</evidence>
<evidence type="ECO:0000256" key="1">
    <source>
        <dbReference type="ARBA" id="ARBA00004141"/>
    </source>
</evidence>
<evidence type="ECO:0000259" key="6">
    <source>
        <dbReference type="Pfam" id="PF04932"/>
    </source>
</evidence>
<comment type="subcellular location">
    <subcellularLocation>
        <location evidence="1">Membrane</location>
        <topology evidence="1">Multi-pass membrane protein</topology>
    </subcellularLocation>
</comment>
<feature type="transmembrane region" description="Helical" evidence="5">
    <location>
        <begin position="245"/>
        <end position="261"/>
    </location>
</feature>
<feature type="transmembrane region" description="Helical" evidence="5">
    <location>
        <begin position="424"/>
        <end position="441"/>
    </location>
</feature>
<evidence type="ECO:0000256" key="2">
    <source>
        <dbReference type="ARBA" id="ARBA00022692"/>
    </source>
</evidence>
<keyword evidence="2 5" id="KW-0812">Transmembrane</keyword>
<feature type="transmembrane region" description="Helical" evidence="5">
    <location>
        <begin position="90"/>
        <end position="111"/>
    </location>
</feature>
<dbReference type="PANTHER" id="PTHR37422:SF13">
    <property type="entry name" value="LIPOPOLYSACCHARIDE BIOSYNTHESIS PROTEIN PA4999-RELATED"/>
    <property type="match status" value="1"/>
</dbReference>
<evidence type="ECO:0000256" key="5">
    <source>
        <dbReference type="SAM" id="Phobius"/>
    </source>
</evidence>
<feature type="domain" description="O-antigen ligase-related" evidence="6">
    <location>
        <begin position="231"/>
        <end position="413"/>
    </location>
</feature>
<feature type="transmembrane region" description="Helical" evidence="5">
    <location>
        <begin position="273"/>
        <end position="290"/>
    </location>
</feature>
<reference evidence="7 8" key="1">
    <citation type="submission" date="2018-07" db="EMBL/GenBank/DDBJ databases">
        <title>Complete Genome and Methylome Analysis of Deinococcus wulumuqiensis NEB 479.</title>
        <authorList>
            <person name="Fomenkov A."/>
            <person name="Luyten Y."/>
            <person name="Vincze T."/>
            <person name="Anton B.P."/>
            <person name="Clark T."/>
            <person name="Roberts R.J."/>
            <person name="Morgan R.D."/>
        </authorList>
    </citation>
    <scope>NUCLEOTIDE SEQUENCE [LARGE SCALE GENOMIC DNA]</scope>
    <source>
        <strain evidence="7 8">NEB 479</strain>
    </source>
</reference>
<keyword evidence="4 5" id="KW-0472">Membrane</keyword>
<feature type="transmembrane region" description="Helical" evidence="5">
    <location>
        <begin position="21"/>
        <end position="41"/>
    </location>
</feature>
<keyword evidence="7" id="KW-0436">Ligase</keyword>
<evidence type="ECO:0000313" key="7">
    <source>
        <dbReference type="EMBL" id="AXG99200.1"/>
    </source>
</evidence>
<dbReference type="AlphaFoldDB" id="A0A345IHM8"/>
<evidence type="ECO:0000313" key="8">
    <source>
        <dbReference type="Proteomes" id="UP000253744"/>
    </source>
</evidence>
<feature type="transmembrane region" description="Helical" evidence="5">
    <location>
        <begin position="61"/>
        <end position="78"/>
    </location>
</feature>
<dbReference type="GO" id="GO:0016020">
    <property type="term" value="C:membrane"/>
    <property type="evidence" value="ECO:0007669"/>
    <property type="project" value="UniProtKB-SubCell"/>
</dbReference>
<dbReference type="GO" id="GO:0016874">
    <property type="term" value="F:ligase activity"/>
    <property type="evidence" value="ECO:0007669"/>
    <property type="project" value="UniProtKB-KW"/>
</dbReference>
<protein>
    <submittedName>
        <fullName evidence="7">O-antigen ligase domain-containing protein</fullName>
    </submittedName>
</protein>
<organism evidence="7 8">
    <name type="scientific">Deinococcus wulumuqiensis</name>
    <dbReference type="NCBI Taxonomy" id="980427"/>
    <lineage>
        <taxon>Bacteria</taxon>
        <taxon>Thermotogati</taxon>
        <taxon>Deinococcota</taxon>
        <taxon>Deinococci</taxon>
        <taxon>Deinococcales</taxon>
        <taxon>Deinococcaceae</taxon>
        <taxon>Deinococcus</taxon>
    </lineage>
</organism>
<feature type="transmembrane region" description="Helical" evidence="5">
    <location>
        <begin position="223"/>
        <end position="239"/>
    </location>
</feature>
<dbReference type="InterPro" id="IPR007016">
    <property type="entry name" value="O-antigen_ligase-rel_domated"/>
</dbReference>
<dbReference type="Pfam" id="PF04932">
    <property type="entry name" value="Wzy_C"/>
    <property type="match status" value="1"/>
</dbReference>
<dbReference type="Proteomes" id="UP000253744">
    <property type="component" value="Chromosome"/>
</dbReference>
<proteinExistence type="predicted"/>
<feature type="transmembrane region" description="Helical" evidence="5">
    <location>
        <begin position="152"/>
        <end position="171"/>
    </location>
</feature>
<keyword evidence="3 5" id="KW-1133">Transmembrane helix</keyword>
<name>A0A345IHM8_9DEIO</name>
<dbReference type="EMBL" id="CP031158">
    <property type="protein sequence ID" value="AXG99200.1"/>
    <property type="molecule type" value="Genomic_DNA"/>
</dbReference>